<protein>
    <submittedName>
        <fullName evidence="2">Uncharacterized protein</fullName>
    </submittedName>
</protein>
<dbReference type="Proteomes" id="UP000800097">
    <property type="component" value="Unassembled WGS sequence"/>
</dbReference>
<evidence type="ECO:0000256" key="1">
    <source>
        <dbReference type="SAM" id="SignalP"/>
    </source>
</evidence>
<sequence length="222" mass="24374">MHWKFALRTTLFFGVVSRGIIADKPSTIEVRETVTSISGCPFNISASFNADLTVLEIAYSRNDLSTEVEGSYTCFGWTRFAHTGQDVEMLLPSAKVQGKLAIPEGTSLRVETTLSWFNDQRPQNFSTARLEGPSEAISKGIENTEVHPSVCRTGKWRDLSDGLSIKSEVFVKKNGNSSSNPAPVAVSNIVYSFDIVWKNGCSLPSPGCFFDRTGWGYCPRGS</sequence>
<keyword evidence="1" id="KW-0732">Signal</keyword>
<gene>
    <name evidence="2" type="ORF">EI97DRAFT_502921</name>
</gene>
<name>A0A6A6JCL0_WESOR</name>
<dbReference type="EMBL" id="ML986505">
    <property type="protein sequence ID" value="KAF2274015.1"/>
    <property type="molecule type" value="Genomic_DNA"/>
</dbReference>
<dbReference type="GeneID" id="54555943"/>
<feature type="chain" id="PRO_5025678000" evidence="1">
    <location>
        <begin position="23"/>
        <end position="222"/>
    </location>
</feature>
<evidence type="ECO:0000313" key="3">
    <source>
        <dbReference type="Proteomes" id="UP000800097"/>
    </source>
</evidence>
<proteinExistence type="predicted"/>
<accession>A0A6A6JCL0</accession>
<dbReference type="AlphaFoldDB" id="A0A6A6JCL0"/>
<reference evidence="2" key="1">
    <citation type="journal article" date="2020" name="Stud. Mycol.">
        <title>101 Dothideomycetes genomes: a test case for predicting lifestyles and emergence of pathogens.</title>
        <authorList>
            <person name="Haridas S."/>
            <person name="Albert R."/>
            <person name="Binder M."/>
            <person name="Bloem J."/>
            <person name="Labutti K."/>
            <person name="Salamov A."/>
            <person name="Andreopoulos B."/>
            <person name="Baker S."/>
            <person name="Barry K."/>
            <person name="Bills G."/>
            <person name="Bluhm B."/>
            <person name="Cannon C."/>
            <person name="Castanera R."/>
            <person name="Culley D."/>
            <person name="Daum C."/>
            <person name="Ezra D."/>
            <person name="Gonzalez J."/>
            <person name="Henrissat B."/>
            <person name="Kuo A."/>
            <person name="Liang C."/>
            <person name="Lipzen A."/>
            <person name="Lutzoni F."/>
            <person name="Magnuson J."/>
            <person name="Mondo S."/>
            <person name="Nolan M."/>
            <person name="Ohm R."/>
            <person name="Pangilinan J."/>
            <person name="Park H.-J."/>
            <person name="Ramirez L."/>
            <person name="Alfaro M."/>
            <person name="Sun H."/>
            <person name="Tritt A."/>
            <person name="Yoshinaga Y."/>
            <person name="Zwiers L.-H."/>
            <person name="Turgeon B."/>
            <person name="Goodwin S."/>
            <person name="Spatafora J."/>
            <person name="Crous P."/>
            <person name="Grigoriev I."/>
        </authorList>
    </citation>
    <scope>NUCLEOTIDE SEQUENCE</scope>
    <source>
        <strain evidence="2">CBS 379.55</strain>
    </source>
</reference>
<evidence type="ECO:0000313" key="2">
    <source>
        <dbReference type="EMBL" id="KAF2274015.1"/>
    </source>
</evidence>
<keyword evidence="3" id="KW-1185">Reference proteome</keyword>
<dbReference type="RefSeq" id="XP_033651554.1">
    <property type="nucleotide sequence ID" value="XM_033802768.1"/>
</dbReference>
<feature type="signal peptide" evidence="1">
    <location>
        <begin position="1"/>
        <end position="22"/>
    </location>
</feature>
<organism evidence="2 3">
    <name type="scientific">Westerdykella ornata</name>
    <dbReference type="NCBI Taxonomy" id="318751"/>
    <lineage>
        <taxon>Eukaryota</taxon>
        <taxon>Fungi</taxon>
        <taxon>Dikarya</taxon>
        <taxon>Ascomycota</taxon>
        <taxon>Pezizomycotina</taxon>
        <taxon>Dothideomycetes</taxon>
        <taxon>Pleosporomycetidae</taxon>
        <taxon>Pleosporales</taxon>
        <taxon>Sporormiaceae</taxon>
        <taxon>Westerdykella</taxon>
    </lineage>
</organism>